<evidence type="ECO:0000313" key="2">
    <source>
        <dbReference type="Proteomes" id="UP001593940"/>
    </source>
</evidence>
<gene>
    <name evidence="1" type="ORF">ACETIH_02870</name>
</gene>
<keyword evidence="2" id="KW-1185">Reference proteome</keyword>
<sequence>MNDSGGSWSYESVQALLTLAREGIPVSVISLKLKRSITEVRAKLDDLGVTPAAEV</sequence>
<dbReference type="EMBL" id="JBHOMY010000010">
    <property type="protein sequence ID" value="MFC1455678.1"/>
    <property type="molecule type" value="Genomic_DNA"/>
</dbReference>
<accession>A0ABV6Y342</accession>
<evidence type="ECO:0000313" key="1">
    <source>
        <dbReference type="EMBL" id="MFC1455678.1"/>
    </source>
</evidence>
<dbReference type="Proteomes" id="UP001593940">
    <property type="component" value="Unassembled WGS sequence"/>
</dbReference>
<organism evidence="1 2">
    <name type="scientific">Microvirga arabica</name>
    <dbReference type="NCBI Taxonomy" id="1128671"/>
    <lineage>
        <taxon>Bacteria</taxon>
        <taxon>Pseudomonadati</taxon>
        <taxon>Pseudomonadota</taxon>
        <taxon>Alphaproteobacteria</taxon>
        <taxon>Hyphomicrobiales</taxon>
        <taxon>Methylobacteriaceae</taxon>
        <taxon>Microvirga</taxon>
    </lineage>
</organism>
<reference evidence="1 2" key="1">
    <citation type="submission" date="2024-09" db="EMBL/GenBank/DDBJ databases">
        <title>Nodulacao em especies de Leguminosae Basais da Amazonia e Caracterizacao dos Rizobios e Bacterias Associadas aos Nodulos.</title>
        <authorList>
            <person name="Jambeiro I.C.A."/>
            <person name="Lopes I.S."/>
            <person name="Aguiar E.R.G.R."/>
            <person name="Santos A.F.J."/>
            <person name="Dos Santos J.M.F."/>
            <person name="Gross E."/>
        </authorList>
    </citation>
    <scope>NUCLEOTIDE SEQUENCE [LARGE SCALE GENOMIC DNA]</scope>
    <source>
        <strain evidence="1 2">BRUESC1165</strain>
    </source>
</reference>
<comment type="caution">
    <text evidence="1">The sequence shown here is derived from an EMBL/GenBank/DDBJ whole genome shotgun (WGS) entry which is preliminary data.</text>
</comment>
<dbReference type="RefSeq" id="WP_203269905.1">
    <property type="nucleotide sequence ID" value="NZ_JAFBID010000002.1"/>
</dbReference>
<evidence type="ECO:0008006" key="3">
    <source>
        <dbReference type="Google" id="ProtNLM"/>
    </source>
</evidence>
<proteinExistence type="predicted"/>
<protein>
    <recommendedName>
        <fullName evidence="3">Helix-turn-helix domain-containing protein</fullName>
    </recommendedName>
</protein>
<name>A0ABV6Y342_9HYPH</name>